<organism evidence="1 2">
    <name type="scientific">Dendrothele bispora (strain CBS 962.96)</name>
    <dbReference type="NCBI Taxonomy" id="1314807"/>
    <lineage>
        <taxon>Eukaryota</taxon>
        <taxon>Fungi</taxon>
        <taxon>Dikarya</taxon>
        <taxon>Basidiomycota</taxon>
        <taxon>Agaricomycotina</taxon>
        <taxon>Agaricomycetes</taxon>
        <taxon>Agaricomycetidae</taxon>
        <taxon>Agaricales</taxon>
        <taxon>Agaricales incertae sedis</taxon>
        <taxon>Dendrothele</taxon>
    </lineage>
</organism>
<dbReference type="AlphaFoldDB" id="A0A4S8KN82"/>
<dbReference type="Proteomes" id="UP000297245">
    <property type="component" value="Unassembled WGS sequence"/>
</dbReference>
<proteinExistence type="predicted"/>
<name>A0A4S8KN82_DENBC</name>
<protein>
    <submittedName>
        <fullName evidence="1">Uncharacterized protein</fullName>
    </submittedName>
</protein>
<sequence>MPLSNTLMRLNGSQTVFLKKRDIYVYTRVASAVEAEATDFSHIHYRRLNGPMATQASHLTIGDLGIPETARPPRSNLFVRVQIKKPVVSMGLADSGVNNIPKLDTYRSFKSGTTFPIQAISRDFRILVQLVWRKPLTAVKVLDPKLPIEPRPFRVPHSIKKLKTQKKKGNPFELSIDAIRYHMHIKPINDYVKKLEFEFMEADLYNRSKEKEEEVLYVY</sequence>
<gene>
    <name evidence="1" type="ORF">K435DRAFT_812787</name>
</gene>
<evidence type="ECO:0000313" key="2">
    <source>
        <dbReference type="Proteomes" id="UP000297245"/>
    </source>
</evidence>
<evidence type="ECO:0000313" key="1">
    <source>
        <dbReference type="EMBL" id="THU77062.1"/>
    </source>
</evidence>
<reference evidence="1 2" key="1">
    <citation type="journal article" date="2019" name="Nat. Ecol. Evol.">
        <title>Megaphylogeny resolves global patterns of mushroom evolution.</title>
        <authorList>
            <person name="Varga T."/>
            <person name="Krizsan K."/>
            <person name="Foldi C."/>
            <person name="Dima B."/>
            <person name="Sanchez-Garcia M."/>
            <person name="Sanchez-Ramirez S."/>
            <person name="Szollosi G.J."/>
            <person name="Szarkandi J.G."/>
            <person name="Papp V."/>
            <person name="Albert L."/>
            <person name="Andreopoulos W."/>
            <person name="Angelini C."/>
            <person name="Antonin V."/>
            <person name="Barry K.W."/>
            <person name="Bougher N.L."/>
            <person name="Buchanan P."/>
            <person name="Buyck B."/>
            <person name="Bense V."/>
            <person name="Catcheside P."/>
            <person name="Chovatia M."/>
            <person name="Cooper J."/>
            <person name="Damon W."/>
            <person name="Desjardin D."/>
            <person name="Finy P."/>
            <person name="Geml J."/>
            <person name="Haridas S."/>
            <person name="Hughes K."/>
            <person name="Justo A."/>
            <person name="Karasinski D."/>
            <person name="Kautmanova I."/>
            <person name="Kiss B."/>
            <person name="Kocsube S."/>
            <person name="Kotiranta H."/>
            <person name="LaButti K.M."/>
            <person name="Lechner B.E."/>
            <person name="Liimatainen K."/>
            <person name="Lipzen A."/>
            <person name="Lukacs Z."/>
            <person name="Mihaltcheva S."/>
            <person name="Morgado L.N."/>
            <person name="Niskanen T."/>
            <person name="Noordeloos M.E."/>
            <person name="Ohm R.A."/>
            <person name="Ortiz-Santana B."/>
            <person name="Ovrebo C."/>
            <person name="Racz N."/>
            <person name="Riley R."/>
            <person name="Savchenko A."/>
            <person name="Shiryaev A."/>
            <person name="Soop K."/>
            <person name="Spirin V."/>
            <person name="Szebenyi C."/>
            <person name="Tomsovsky M."/>
            <person name="Tulloss R.E."/>
            <person name="Uehling J."/>
            <person name="Grigoriev I.V."/>
            <person name="Vagvolgyi C."/>
            <person name="Papp T."/>
            <person name="Martin F.M."/>
            <person name="Miettinen O."/>
            <person name="Hibbett D.S."/>
            <person name="Nagy L.G."/>
        </authorList>
    </citation>
    <scope>NUCLEOTIDE SEQUENCE [LARGE SCALE GENOMIC DNA]</scope>
    <source>
        <strain evidence="1 2">CBS 962.96</strain>
    </source>
</reference>
<keyword evidence="2" id="KW-1185">Reference proteome</keyword>
<dbReference type="EMBL" id="ML180573">
    <property type="protein sequence ID" value="THU77062.1"/>
    <property type="molecule type" value="Genomic_DNA"/>
</dbReference>
<accession>A0A4S8KN82</accession>